<feature type="domain" description="DUF6273" evidence="1">
    <location>
        <begin position="218"/>
        <end position="374"/>
    </location>
</feature>
<reference evidence="2" key="1">
    <citation type="journal article" date="2021" name="Proc. Natl. Acad. Sci. U.S.A.">
        <title>A Catalog of Tens of Thousands of Viruses from Human Metagenomes Reveals Hidden Associations with Chronic Diseases.</title>
        <authorList>
            <person name="Tisza M.J."/>
            <person name="Buck C.B."/>
        </authorList>
    </citation>
    <scope>NUCLEOTIDE SEQUENCE</scope>
    <source>
        <strain evidence="2">CtEQg15</strain>
    </source>
</reference>
<accession>A0A8S5M4Y8</accession>
<protein>
    <recommendedName>
        <fullName evidence="1">DUF6273 domain-containing protein</fullName>
    </recommendedName>
</protein>
<dbReference type="Pfam" id="PF19789">
    <property type="entry name" value="DUF6273"/>
    <property type="match status" value="1"/>
</dbReference>
<sequence length="374" mass="39911">MAEYLTNTTDLTKVAAAIREKGGTSDPLVYPDGFVTAIQAIQTGTELKIVVSVTSGATVIATKGSLSVSGTSVNGTCTLVVPEEGEWTVSATLGGETSTSNIVNVTSSYDTSLVFISTILNDNSWETIRGISDAGTGENFWSIGDRKEITLNGTVGTLTLSNYTTYAFIIGFNHNSSLEGTNRIHFQLAKDALSSGTDVALCDSGYGNAFMGQFIMNSSESNDGGWESSFMRKYICGTSMLSYSNTIIAVIPEALRTVLKYVTKYTNNTGRLQPGIEAATATTDYFFLLSEYEVFGTFGASNIGESKKQAQYLYYSSGNSKVKYNYSATSIAVTWWLRSPVASGSEQFVTASANGTVASDDARRSFGFAPGFCV</sequence>
<dbReference type="InterPro" id="IPR046240">
    <property type="entry name" value="DUF6273"/>
</dbReference>
<dbReference type="EMBL" id="BK014822">
    <property type="protein sequence ID" value="DAD77290.1"/>
    <property type="molecule type" value="Genomic_DNA"/>
</dbReference>
<name>A0A8S5M4Y8_9CAUD</name>
<proteinExistence type="predicted"/>
<organism evidence="2">
    <name type="scientific">Siphoviridae sp. ctEQg15</name>
    <dbReference type="NCBI Taxonomy" id="2826205"/>
    <lineage>
        <taxon>Viruses</taxon>
        <taxon>Duplodnaviria</taxon>
        <taxon>Heunggongvirae</taxon>
        <taxon>Uroviricota</taxon>
        <taxon>Caudoviricetes</taxon>
    </lineage>
</organism>
<evidence type="ECO:0000313" key="2">
    <source>
        <dbReference type="EMBL" id="DAD77290.1"/>
    </source>
</evidence>
<evidence type="ECO:0000259" key="1">
    <source>
        <dbReference type="Pfam" id="PF19789"/>
    </source>
</evidence>